<keyword evidence="4 6" id="KW-0460">Magnesium</keyword>
<feature type="domain" description="HpcH/HpaI aldolase/citrate lyase" evidence="7">
    <location>
        <begin position="14"/>
        <end position="232"/>
    </location>
</feature>
<feature type="binding site" evidence="5">
    <location>
        <position position="75"/>
    </location>
    <ligand>
        <name>substrate</name>
    </ligand>
</feature>
<dbReference type="InterPro" id="IPR040442">
    <property type="entry name" value="Pyrv_kinase-like_dom_sf"/>
</dbReference>
<dbReference type="Gene3D" id="3.20.20.60">
    <property type="entry name" value="Phosphoenolpyruvate-binding domains"/>
    <property type="match status" value="1"/>
</dbReference>
<proteinExistence type="inferred from homology"/>
<dbReference type="OrthoDB" id="9800547at2"/>
<keyword evidence="3 6" id="KW-0479">Metal-binding</keyword>
<keyword evidence="8" id="KW-0456">Lyase</keyword>
<dbReference type="GO" id="GO:0000287">
    <property type="term" value="F:magnesium ion binding"/>
    <property type="evidence" value="ECO:0007669"/>
    <property type="project" value="TreeGrafter"/>
</dbReference>
<feature type="binding site" evidence="6">
    <location>
        <position position="164"/>
    </location>
    <ligand>
        <name>Mg(2+)</name>
        <dbReference type="ChEBI" id="CHEBI:18420"/>
    </ligand>
</feature>
<gene>
    <name evidence="8" type="ORF">SAMN05443248_1596</name>
</gene>
<dbReference type="InterPro" id="IPR015813">
    <property type="entry name" value="Pyrv/PenolPyrv_kinase-like_dom"/>
</dbReference>
<dbReference type="AlphaFoldDB" id="A0A1M5JWE7"/>
<evidence type="ECO:0000313" key="9">
    <source>
        <dbReference type="Proteomes" id="UP000189796"/>
    </source>
</evidence>
<dbReference type="EMBL" id="LT670817">
    <property type="protein sequence ID" value="SHG44907.1"/>
    <property type="molecule type" value="Genomic_DNA"/>
</dbReference>
<dbReference type="InterPro" id="IPR011206">
    <property type="entry name" value="Citrate_lyase_beta/mcl1/mcl2"/>
</dbReference>
<dbReference type="PANTHER" id="PTHR32308">
    <property type="entry name" value="LYASE BETA SUBUNIT, PUTATIVE (AFU_ORTHOLOGUE AFUA_4G13030)-RELATED"/>
    <property type="match status" value="1"/>
</dbReference>
<evidence type="ECO:0000256" key="5">
    <source>
        <dbReference type="PIRSR" id="PIRSR015582-1"/>
    </source>
</evidence>
<sequence length="314" mass="34378">MTQASAHRDLPVWRTLLFVPINVERFVEGAHRRGADAIHLDLEDSVPDAEKDNARRLIETAAIRVRRGGADLVVRINRPLDLAVRDIEACVRPEVDAISVTKVASPSHLQLLDELVSKLEQNRGLPVGRIRFIAMIETADAFFHVRKIASATPRLAALNLGTEDFAMSIGMEPEPEALLYPKQHTLFAARAAGLIPLGFVGSVAEFGDPQKFRDMIHRSRRMGFEGANCIHPGQVTILNEEYSPRPEEVAAAHDLITRNDAAKAEGRGSFAVDGKMVDVPVLLRAERVLTRHAAIEQRNARLCEFATAGAGGAA</sequence>
<dbReference type="PANTHER" id="PTHR32308:SF1">
    <property type="entry name" value="HPCH_HPAI ALDOLASE_CITRATE LYASE DOMAIN-CONTAINING PROTEIN"/>
    <property type="match status" value="1"/>
</dbReference>
<evidence type="ECO:0000256" key="6">
    <source>
        <dbReference type="PIRSR" id="PIRSR015582-2"/>
    </source>
</evidence>
<evidence type="ECO:0000259" key="7">
    <source>
        <dbReference type="Pfam" id="PF03328"/>
    </source>
</evidence>
<evidence type="ECO:0000256" key="1">
    <source>
        <dbReference type="ARBA" id="ARBA00001946"/>
    </source>
</evidence>
<dbReference type="Pfam" id="PF03328">
    <property type="entry name" value="HpcH_HpaI"/>
    <property type="match status" value="1"/>
</dbReference>
<dbReference type="SUPFAM" id="SSF51621">
    <property type="entry name" value="Phosphoenolpyruvate/pyruvate domain"/>
    <property type="match status" value="1"/>
</dbReference>
<comment type="cofactor">
    <cofactor evidence="1">
        <name>Mg(2+)</name>
        <dbReference type="ChEBI" id="CHEBI:18420"/>
    </cofactor>
</comment>
<dbReference type="Proteomes" id="UP000189796">
    <property type="component" value="Chromosome I"/>
</dbReference>
<dbReference type="GO" id="GO:0016829">
    <property type="term" value="F:lyase activity"/>
    <property type="evidence" value="ECO:0007669"/>
    <property type="project" value="UniProtKB-KW"/>
</dbReference>
<evidence type="ECO:0000256" key="3">
    <source>
        <dbReference type="ARBA" id="ARBA00022723"/>
    </source>
</evidence>
<name>A0A1M5JWE7_9BRAD</name>
<feature type="binding site" evidence="5">
    <location>
        <position position="137"/>
    </location>
    <ligand>
        <name>substrate</name>
    </ligand>
</feature>
<dbReference type="InterPro" id="IPR005000">
    <property type="entry name" value="Aldolase/citrate-lyase_domain"/>
</dbReference>
<evidence type="ECO:0000256" key="4">
    <source>
        <dbReference type="ARBA" id="ARBA00022842"/>
    </source>
</evidence>
<evidence type="ECO:0000256" key="2">
    <source>
        <dbReference type="ARBA" id="ARBA00005568"/>
    </source>
</evidence>
<accession>A0A1M5JWE7</accession>
<comment type="similarity">
    <text evidence="2">Belongs to the HpcH/HpaI aldolase family.</text>
</comment>
<organism evidence="8 9">
    <name type="scientific">Bradyrhizobium erythrophlei</name>
    <dbReference type="NCBI Taxonomy" id="1437360"/>
    <lineage>
        <taxon>Bacteria</taxon>
        <taxon>Pseudomonadati</taxon>
        <taxon>Pseudomonadota</taxon>
        <taxon>Alphaproteobacteria</taxon>
        <taxon>Hyphomicrobiales</taxon>
        <taxon>Nitrobacteraceae</taxon>
        <taxon>Bradyrhizobium</taxon>
    </lineage>
</organism>
<evidence type="ECO:0000313" key="8">
    <source>
        <dbReference type="EMBL" id="SHG44907.1"/>
    </source>
</evidence>
<protein>
    <submittedName>
        <fullName evidence="8">Citrate lyase subunit beta / citryl-CoA lyase</fullName>
    </submittedName>
</protein>
<dbReference type="RefSeq" id="WP_079600754.1">
    <property type="nucleotide sequence ID" value="NZ_LT670817.1"/>
</dbReference>
<reference evidence="8 9" key="1">
    <citation type="submission" date="2016-11" db="EMBL/GenBank/DDBJ databases">
        <authorList>
            <person name="Jaros S."/>
            <person name="Januszkiewicz K."/>
            <person name="Wedrychowicz H."/>
        </authorList>
    </citation>
    <scope>NUCLEOTIDE SEQUENCE [LARGE SCALE GENOMIC DNA]</scope>
    <source>
        <strain evidence="8 9">GAS138</strain>
    </source>
</reference>
<dbReference type="GO" id="GO:0006107">
    <property type="term" value="P:oxaloacetate metabolic process"/>
    <property type="evidence" value="ECO:0007669"/>
    <property type="project" value="TreeGrafter"/>
</dbReference>
<feature type="binding site" evidence="6">
    <location>
        <position position="137"/>
    </location>
    <ligand>
        <name>Mg(2+)</name>
        <dbReference type="ChEBI" id="CHEBI:18420"/>
    </ligand>
</feature>
<dbReference type="PIRSF" id="PIRSF015582">
    <property type="entry name" value="Cit_lyase_B"/>
    <property type="match status" value="1"/>
</dbReference>